<feature type="compositionally biased region" description="Basic and acidic residues" evidence="1">
    <location>
        <begin position="150"/>
        <end position="162"/>
    </location>
</feature>
<protein>
    <submittedName>
        <fullName evidence="2">Uncharacterized protein</fullName>
    </submittedName>
</protein>
<keyword evidence="3" id="KW-1185">Reference proteome</keyword>
<evidence type="ECO:0000313" key="3">
    <source>
        <dbReference type="Proteomes" id="UP000199497"/>
    </source>
</evidence>
<dbReference type="EMBL" id="FNJR01000020">
    <property type="protein sequence ID" value="SDP96491.1"/>
    <property type="molecule type" value="Genomic_DNA"/>
</dbReference>
<dbReference type="OrthoDB" id="3699595at2"/>
<evidence type="ECO:0000313" key="2">
    <source>
        <dbReference type="EMBL" id="SDP96491.1"/>
    </source>
</evidence>
<accession>A0A1H0X0L7</accession>
<gene>
    <name evidence="2" type="ORF">SAMN04487905_12046</name>
</gene>
<proteinExistence type="predicted"/>
<dbReference type="AlphaFoldDB" id="A0A1H0X0L7"/>
<dbReference type="RefSeq" id="WP_092604592.1">
    <property type="nucleotide sequence ID" value="NZ_FNJR01000020.1"/>
</dbReference>
<reference evidence="3" key="1">
    <citation type="submission" date="2016-10" db="EMBL/GenBank/DDBJ databases">
        <authorList>
            <person name="Varghese N."/>
            <person name="Submissions S."/>
        </authorList>
    </citation>
    <scope>NUCLEOTIDE SEQUENCE [LARGE SCALE GENOMIC DNA]</scope>
    <source>
        <strain evidence="3">DSM 46732</strain>
    </source>
</reference>
<evidence type="ECO:0000256" key="1">
    <source>
        <dbReference type="SAM" id="MobiDB-lite"/>
    </source>
</evidence>
<organism evidence="2 3">
    <name type="scientific">Actinopolyspora xinjiangensis</name>
    <dbReference type="NCBI Taxonomy" id="405564"/>
    <lineage>
        <taxon>Bacteria</taxon>
        <taxon>Bacillati</taxon>
        <taxon>Actinomycetota</taxon>
        <taxon>Actinomycetes</taxon>
        <taxon>Actinopolysporales</taxon>
        <taxon>Actinopolysporaceae</taxon>
        <taxon>Actinopolyspora</taxon>
    </lineage>
</organism>
<name>A0A1H0X0L7_9ACTN</name>
<feature type="region of interest" description="Disordered" evidence="1">
    <location>
        <begin position="136"/>
        <end position="162"/>
    </location>
</feature>
<dbReference type="Proteomes" id="UP000199497">
    <property type="component" value="Unassembled WGS sequence"/>
</dbReference>
<sequence length="162" mass="18221">MEVGNLLTAITRDGFTWRFCNGPHRPTALVATYEWDDVIDLALIRDRDDVITARLPITHNTDIFAPETILWVYVGEAHQALQALLDLPHPDHPRAPHEPAPAPDTLHIPSARRCPLTVHPPSLLVAQARQNRLASALASRDDLSTAQNEVSHEQSERHEQYR</sequence>